<evidence type="ECO:0000313" key="2">
    <source>
        <dbReference type="EMBL" id="ETR66206.1"/>
    </source>
</evidence>
<proteinExistence type="predicted"/>
<organism evidence="2 3">
    <name type="scientific">Candidatus Magnetoglobus multicellularis str. Araruama</name>
    <dbReference type="NCBI Taxonomy" id="890399"/>
    <lineage>
        <taxon>Bacteria</taxon>
        <taxon>Pseudomonadati</taxon>
        <taxon>Thermodesulfobacteriota</taxon>
        <taxon>Desulfobacteria</taxon>
        <taxon>Desulfobacterales</taxon>
        <taxon>Desulfobacteraceae</taxon>
        <taxon>Candidatus Magnetoglobus</taxon>
    </lineage>
</organism>
<name>A0A1V1NUN2_9BACT</name>
<dbReference type="PANTHER" id="PTHR33295">
    <property type="entry name" value="ATPASE"/>
    <property type="match status" value="1"/>
</dbReference>
<evidence type="ECO:0000259" key="1">
    <source>
        <dbReference type="Pfam" id="PF13635"/>
    </source>
</evidence>
<feature type="domain" description="DUF4143" evidence="1">
    <location>
        <begin position="67"/>
        <end position="208"/>
    </location>
</feature>
<dbReference type="Proteomes" id="UP000189670">
    <property type="component" value="Unassembled WGS sequence"/>
</dbReference>
<dbReference type="AlphaFoldDB" id="A0A1V1NUN2"/>
<dbReference type="InterPro" id="IPR025420">
    <property type="entry name" value="DUF4143"/>
</dbReference>
<gene>
    <name evidence="2" type="ORF">OMM_05756</name>
</gene>
<protein>
    <submittedName>
        <fullName evidence="2">ATPase</fullName>
    </submittedName>
</protein>
<dbReference type="Pfam" id="PF13635">
    <property type="entry name" value="DUF4143"/>
    <property type="match status" value="1"/>
</dbReference>
<sequence>MVYPLSFSEILNIKGLTSYIKLVEAKPAVLRIVDEMLQYGSFVDVFNSKEEFKRDIISSYYDTIILKDCAENNMIRDIVKFKELSYYLISNITSLYSYNSLSKSVKIHDKSSKEYVQHLQNAYLCSELKQFSYSVKEQQNNRKKLYLVDNGFISLSFRFSSSKGILLENLVFTELHKSNKKFFYNKGFECDFIIQNEDNSFEAIQVCYELNDHNSKREINSLKKDRKNIKNKSKYYNYL</sequence>
<comment type="caution">
    <text evidence="2">The sequence shown here is derived from an EMBL/GenBank/DDBJ whole genome shotgun (WGS) entry which is preliminary data.</text>
</comment>
<dbReference type="PANTHER" id="PTHR33295:SF8">
    <property type="entry name" value="AAA+ ATPASE DOMAIN-CONTAINING PROTEIN"/>
    <property type="match status" value="1"/>
</dbReference>
<evidence type="ECO:0000313" key="3">
    <source>
        <dbReference type="Proteomes" id="UP000189670"/>
    </source>
</evidence>
<dbReference type="EMBL" id="ATBP01002156">
    <property type="protein sequence ID" value="ETR66206.1"/>
    <property type="molecule type" value="Genomic_DNA"/>
</dbReference>
<reference evidence="3" key="1">
    <citation type="submission" date="2012-11" db="EMBL/GenBank/DDBJ databases">
        <authorList>
            <person name="Lucero-Rivera Y.E."/>
            <person name="Tovar-Ramirez D."/>
        </authorList>
    </citation>
    <scope>NUCLEOTIDE SEQUENCE [LARGE SCALE GENOMIC DNA]</scope>
    <source>
        <strain evidence="3">Araruama</strain>
    </source>
</reference>
<accession>A0A1V1NUN2</accession>